<evidence type="ECO:0000259" key="4">
    <source>
        <dbReference type="PROSITE" id="PS50142"/>
    </source>
</evidence>
<dbReference type="InterPro" id="IPR014720">
    <property type="entry name" value="dsRBD_dom"/>
</dbReference>
<dbReference type="InterPro" id="IPR000999">
    <property type="entry name" value="RNase_III_dom"/>
</dbReference>
<name>A0A0C9UBM7_SPHS4</name>
<dbReference type="PROSITE" id="PS50142">
    <property type="entry name" value="RNASE_3_2"/>
    <property type="match status" value="1"/>
</dbReference>
<dbReference type="SMART" id="SM00358">
    <property type="entry name" value="DSRM"/>
    <property type="match status" value="1"/>
</dbReference>
<evidence type="ECO:0008006" key="7">
    <source>
        <dbReference type="Google" id="ProtNLM"/>
    </source>
</evidence>
<protein>
    <recommendedName>
        <fullName evidence="7">DRBM domain-containing protein</fullName>
    </recommendedName>
</protein>
<dbReference type="Proteomes" id="UP000054279">
    <property type="component" value="Unassembled WGS sequence"/>
</dbReference>
<evidence type="ECO:0000259" key="3">
    <source>
        <dbReference type="PROSITE" id="PS50137"/>
    </source>
</evidence>
<dbReference type="SUPFAM" id="SSF69065">
    <property type="entry name" value="RNase III domain-like"/>
    <property type="match status" value="1"/>
</dbReference>
<dbReference type="HOGENOM" id="CLU_056047_1_0_1"/>
<dbReference type="Gene3D" id="1.10.1520.10">
    <property type="entry name" value="Ribonuclease III domain"/>
    <property type="match status" value="1"/>
</dbReference>
<evidence type="ECO:0000313" key="5">
    <source>
        <dbReference type="EMBL" id="KIJ26487.1"/>
    </source>
</evidence>
<feature type="domain" description="RNase III" evidence="4">
    <location>
        <begin position="17"/>
        <end position="134"/>
    </location>
</feature>
<dbReference type="PROSITE" id="PS50137">
    <property type="entry name" value="DS_RBD"/>
    <property type="match status" value="1"/>
</dbReference>
<dbReference type="InterPro" id="IPR036389">
    <property type="entry name" value="RNase_III_sf"/>
</dbReference>
<evidence type="ECO:0000256" key="1">
    <source>
        <dbReference type="ARBA" id="ARBA00022884"/>
    </source>
</evidence>
<feature type="domain" description="DRBM" evidence="3">
    <location>
        <begin position="219"/>
        <end position="286"/>
    </location>
</feature>
<dbReference type="AlphaFoldDB" id="A0A0C9UBM7"/>
<evidence type="ECO:0000313" key="6">
    <source>
        <dbReference type="Proteomes" id="UP000054279"/>
    </source>
</evidence>
<evidence type="ECO:0000256" key="2">
    <source>
        <dbReference type="PROSITE-ProRule" id="PRU00266"/>
    </source>
</evidence>
<dbReference type="Pfam" id="PF00035">
    <property type="entry name" value="dsrm"/>
    <property type="match status" value="1"/>
</dbReference>
<dbReference type="GO" id="GO:0006396">
    <property type="term" value="P:RNA processing"/>
    <property type="evidence" value="ECO:0007669"/>
    <property type="project" value="InterPro"/>
</dbReference>
<dbReference type="GO" id="GO:0004525">
    <property type="term" value="F:ribonuclease III activity"/>
    <property type="evidence" value="ECO:0007669"/>
    <property type="project" value="InterPro"/>
</dbReference>
<dbReference type="Gene3D" id="3.30.160.20">
    <property type="match status" value="1"/>
</dbReference>
<organism evidence="5 6">
    <name type="scientific">Sphaerobolus stellatus (strain SS14)</name>
    <dbReference type="NCBI Taxonomy" id="990650"/>
    <lineage>
        <taxon>Eukaryota</taxon>
        <taxon>Fungi</taxon>
        <taxon>Dikarya</taxon>
        <taxon>Basidiomycota</taxon>
        <taxon>Agaricomycotina</taxon>
        <taxon>Agaricomycetes</taxon>
        <taxon>Phallomycetidae</taxon>
        <taxon>Geastrales</taxon>
        <taxon>Sphaerobolaceae</taxon>
        <taxon>Sphaerobolus</taxon>
    </lineage>
</organism>
<accession>A0A0C9UBM7</accession>
<dbReference type="EMBL" id="KN837368">
    <property type="protein sequence ID" value="KIJ26487.1"/>
    <property type="molecule type" value="Genomic_DNA"/>
</dbReference>
<dbReference type="CDD" id="cd00048">
    <property type="entry name" value="DSRM_SF"/>
    <property type="match status" value="1"/>
</dbReference>
<sequence length="295" mass="32756">MDVEKPAYPPLPQLQGDLMLEVFTHKSLRAVAQAQANGGNFACDNERYAVLGEKVFETAVLHHLVAQKVKVTREEIEKEMRSLCSEEQYEKWVNSYGLRQKLRYSPSAQAEVQSAAGGRELLHAYAGAVYTQLNGAVAVDIWVHQLISRPGDTLPHNLQLVEHQNYNQYQFPPHIPSPTTYIHTLPNAPGMNPNNNPQAPIIGQSPLLSGANAKTSTMNYAARLNELGSKRRWTVDWPFMRTGLDHAPIWRVQCVVNGKSYSTGSGTTKQLAKDEAARLSFPALGLFLPGEQTQL</sequence>
<gene>
    <name evidence="5" type="ORF">M422DRAFT_272466</name>
</gene>
<dbReference type="SUPFAM" id="SSF54768">
    <property type="entry name" value="dsRNA-binding domain-like"/>
    <property type="match status" value="1"/>
</dbReference>
<dbReference type="OrthoDB" id="2392202at2759"/>
<reference evidence="5 6" key="1">
    <citation type="submission" date="2014-06" db="EMBL/GenBank/DDBJ databases">
        <title>Evolutionary Origins and Diversification of the Mycorrhizal Mutualists.</title>
        <authorList>
            <consortium name="DOE Joint Genome Institute"/>
            <consortium name="Mycorrhizal Genomics Consortium"/>
            <person name="Kohler A."/>
            <person name="Kuo A."/>
            <person name="Nagy L.G."/>
            <person name="Floudas D."/>
            <person name="Copeland A."/>
            <person name="Barry K.W."/>
            <person name="Cichocki N."/>
            <person name="Veneault-Fourrey C."/>
            <person name="LaButti K."/>
            <person name="Lindquist E.A."/>
            <person name="Lipzen A."/>
            <person name="Lundell T."/>
            <person name="Morin E."/>
            <person name="Murat C."/>
            <person name="Riley R."/>
            <person name="Ohm R."/>
            <person name="Sun H."/>
            <person name="Tunlid A."/>
            <person name="Henrissat B."/>
            <person name="Grigoriev I.V."/>
            <person name="Hibbett D.S."/>
            <person name="Martin F."/>
        </authorList>
    </citation>
    <scope>NUCLEOTIDE SEQUENCE [LARGE SCALE GENOMIC DNA]</scope>
    <source>
        <strain evidence="5 6">SS14</strain>
    </source>
</reference>
<proteinExistence type="predicted"/>
<keyword evidence="6" id="KW-1185">Reference proteome</keyword>
<dbReference type="GO" id="GO:0003723">
    <property type="term" value="F:RNA binding"/>
    <property type="evidence" value="ECO:0007669"/>
    <property type="project" value="UniProtKB-UniRule"/>
</dbReference>
<dbReference type="Pfam" id="PF14622">
    <property type="entry name" value="Ribonucleas_3_3"/>
    <property type="match status" value="1"/>
</dbReference>
<keyword evidence="1 2" id="KW-0694">RNA-binding</keyword>